<protein>
    <submittedName>
        <fullName evidence="2">Uncharacterized protein</fullName>
    </submittedName>
</protein>
<dbReference type="AlphaFoldDB" id="A0A2A2SD33"/>
<reference evidence="3" key="1">
    <citation type="submission" date="2017-09" db="EMBL/GenBank/DDBJ databases">
        <authorList>
            <person name="Feng G."/>
            <person name="Zhu H."/>
        </authorList>
    </citation>
    <scope>NUCLEOTIDE SEQUENCE [LARGE SCALE GENOMIC DNA]</scope>
    <source>
        <strain evidence="3">1PNM-20</strain>
    </source>
</reference>
<proteinExistence type="predicted"/>
<accession>A0A2A2SD33</accession>
<keyword evidence="3" id="KW-1185">Reference proteome</keyword>
<dbReference type="Proteomes" id="UP000218151">
    <property type="component" value="Unassembled WGS sequence"/>
</dbReference>
<feature type="region of interest" description="Disordered" evidence="1">
    <location>
        <begin position="118"/>
        <end position="142"/>
    </location>
</feature>
<dbReference type="OrthoDB" id="7581188at2"/>
<sequence>MLLLLLAAQTAAPVVPPPPERFSILAPVGPQKCAPREVSEGEEGDVVVCATDLPDQTIPYPQEYVGNRPRPSNPDLSGTGALAAEGTPCATTQGGCQVGFGPPIMPVVAAIVDEVKWATRKRDKRPRVPIDLSEPTARKLTP</sequence>
<dbReference type="EMBL" id="NSLI01000004">
    <property type="protein sequence ID" value="PAX07158.1"/>
    <property type="molecule type" value="Genomic_DNA"/>
</dbReference>
<dbReference type="RefSeq" id="WP_095998983.1">
    <property type="nucleotide sequence ID" value="NZ_NSLI01000004.1"/>
</dbReference>
<comment type="caution">
    <text evidence="2">The sequence shown here is derived from an EMBL/GenBank/DDBJ whole genome shotgun (WGS) entry which is preliminary data.</text>
</comment>
<name>A0A2A2SD33_9SPHN</name>
<organism evidence="2 3">
    <name type="scientific">Sphingomonas lenta</name>
    <dbReference type="NCBI Taxonomy" id="1141887"/>
    <lineage>
        <taxon>Bacteria</taxon>
        <taxon>Pseudomonadati</taxon>
        <taxon>Pseudomonadota</taxon>
        <taxon>Alphaproteobacteria</taxon>
        <taxon>Sphingomonadales</taxon>
        <taxon>Sphingomonadaceae</taxon>
        <taxon>Sphingomonas</taxon>
    </lineage>
</organism>
<evidence type="ECO:0000313" key="3">
    <source>
        <dbReference type="Proteomes" id="UP000218151"/>
    </source>
</evidence>
<evidence type="ECO:0000313" key="2">
    <source>
        <dbReference type="EMBL" id="PAX07158.1"/>
    </source>
</evidence>
<gene>
    <name evidence="2" type="ORF">CKY28_14040</name>
</gene>
<feature type="compositionally biased region" description="Basic residues" evidence="1">
    <location>
        <begin position="118"/>
        <end position="127"/>
    </location>
</feature>
<feature type="region of interest" description="Disordered" evidence="1">
    <location>
        <begin position="59"/>
        <end position="95"/>
    </location>
</feature>
<evidence type="ECO:0000256" key="1">
    <source>
        <dbReference type="SAM" id="MobiDB-lite"/>
    </source>
</evidence>